<dbReference type="PANTHER" id="PTHR35304:SF3">
    <property type="entry name" value="CATHEPSIN PROPEPTIDE INHIBITOR DOMAIN-CONTAINING PROTEIN"/>
    <property type="match status" value="1"/>
</dbReference>
<comment type="caution">
    <text evidence="1">The sequence shown here is derived from an EMBL/GenBank/DDBJ whole genome shotgun (WGS) entry which is preliminary data.</text>
</comment>
<gene>
    <name evidence="1" type="ORF">ACH5RR_011359</name>
</gene>
<evidence type="ECO:0008006" key="3">
    <source>
        <dbReference type="Google" id="ProtNLM"/>
    </source>
</evidence>
<dbReference type="AlphaFoldDB" id="A0ABD3A663"/>
<sequence length="204" mass="23698">MKKIALQLIGLLSLIEEARDNLNLAQHQMKKYADMGRREVDFQTKKNRRTNYLIHWKGEAKADATWERDVTLWQFEDQAGCLDVESPLMAGNAVKLQQWAQADKEFLRMLCTNKDLDSTSINSPNYVEKGIINNINVGRQRYLRSYMFRKKESSVGRAKKWLLTVKMHHSKNRHQQQQGGPACSISDYYISRFLFVCLARVGVN</sequence>
<protein>
    <recommendedName>
        <fullName evidence="3">Chromo domain-containing protein</fullName>
    </recommendedName>
</protein>
<evidence type="ECO:0000313" key="2">
    <source>
        <dbReference type="Proteomes" id="UP001630127"/>
    </source>
</evidence>
<accession>A0ABD3A663</accession>
<dbReference type="SUPFAM" id="SSF54160">
    <property type="entry name" value="Chromo domain-like"/>
    <property type="match status" value="1"/>
</dbReference>
<dbReference type="PANTHER" id="PTHR35304">
    <property type="entry name" value="OS05G0120300 PROTEIN-RELATED"/>
    <property type="match status" value="1"/>
</dbReference>
<evidence type="ECO:0000313" key="1">
    <source>
        <dbReference type="EMBL" id="KAL3526703.1"/>
    </source>
</evidence>
<proteinExistence type="predicted"/>
<reference evidence="1 2" key="1">
    <citation type="submission" date="2024-11" db="EMBL/GenBank/DDBJ databases">
        <title>A near-complete genome assembly of Cinchona calisaya.</title>
        <authorList>
            <person name="Lian D.C."/>
            <person name="Zhao X.W."/>
            <person name="Wei L."/>
        </authorList>
    </citation>
    <scope>NUCLEOTIDE SEQUENCE [LARGE SCALE GENOMIC DNA]</scope>
    <source>
        <tissue evidence="1">Nenye</tissue>
    </source>
</reference>
<name>A0ABD3A663_9GENT</name>
<organism evidence="1 2">
    <name type="scientific">Cinchona calisaya</name>
    <dbReference type="NCBI Taxonomy" id="153742"/>
    <lineage>
        <taxon>Eukaryota</taxon>
        <taxon>Viridiplantae</taxon>
        <taxon>Streptophyta</taxon>
        <taxon>Embryophyta</taxon>
        <taxon>Tracheophyta</taxon>
        <taxon>Spermatophyta</taxon>
        <taxon>Magnoliopsida</taxon>
        <taxon>eudicotyledons</taxon>
        <taxon>Gunneridae</taxon>
        <taxon>Pentapetalae</taxon>
        <taxon>asterids</taxon>
        <taxon>lamiids</taxon>
        <taxon>Gentianales</taxon>
        <taxon>Rubiaceae</taxon>
        <taxon>Cinchonoideae</taxon>
        <taxon>Cinchoneae</taxon>
        <taxon>Cinchona</taxon>
    </lineage>
</organism>
<dbReference type="Proteomes" id="UP001630127">
    <property type="component" value="Unassembled WGS sequence"/>
</dbReference>
<dbReference type="Gene3D" id="2.40.50.40">
    <property type="match status" value="1"/>
</dbReference>
<dbReference type="InterPro" id="IPR016197">
    <property type="entry name" value="Chromo-like_dom_sf"/>
</dbReference>
<keyword evidence="2" id="KW-1185">Reference proteome</keyword>
<dbReference type="EMBL" id="JBJUIK010000005">
    <property type="protein sequence ID" value="KAL3526703.1"/>
    <property type="molecule type" value="Genomic_DNA"/>
</dbReference>